<protein>
    <submittedName>
        <fullName evidence="1">Uncharacterized protein</fullName>
    </submittedName>
</protein>
<dbReference type="Proteomes" id="UP000704712">
    <property type="component" value="Unassembled WGS sequence"/>
</dbReference>
<dbReference type="EMBL" id="JAACNO010000356">
    <property type="protein sequence ID" value="KAF4148101.1"/>
    <property type="molecule type" value="Genomic_DNA"/>
</dbReference>
<comment type="caution">
    <text evidence="1">The sequence shown here is derived from an EMBL/GenBank/DDBJ whole genome shotgun (WGS) entry which is preliminary data.</text>
</comment>
<name>A0A8S9V5I4_PHYIN</name>
<reference evidence="1" key="1">
    <citation type="submission" date="2020-03" db="EMBL/GenBank/DDBJ databases">
        <title>Hybrid Assembly of Korean Phytophthora infestans isolates.</title>
        <authorList>
            <person name="Prokchorchik M."/>
            <person name="Lee Y."/>
            <person name="Seo J."/>
            <person name="Cho J.-H."/>
            <person name="Park Y.-E."/>
            <person name="Jang D.-C."/>
            <person name="Im J.-S."/>
            <person name="Choi J.-G."/>
            <person name="Park H.-J."/>
            <person name="Lee G.-B."/>
            <person name="Lee Y.-G."/>
            <person name="Hong S.-Y."/>
            <person name="Cho K."/>
            <person name="Sohn K.H."/>
        </authorList>
    </citation>
    <scope>NUCLEOTIDE SEQUENCE</scope>
    <source>
        <strain evidence="1">KR_2_A2</strain>
    </source>
</reference>
<proteinExistence type="predicted"/>
<evidence type="ECO:0000313" key="1">
    <source>
        <dbReference type="EMBL" id="KAF4148101.1"/>
    </source>
</evidence>
<evidence type="ECO:0000313" key="2">
    <source>
        <dbReference type="Proteomes" id="UP000704712"/>
    </source>
</evidence>
<organism evidence="1 2">
    <name type="scientific">Phytophthora infestans</name>
    <name type="common">Potato late blight agent</name>
    <name type="synonym">Botrytis infestans</name>
    <dbReference type="NCBI Taxonomy" id="4787"/>
    <lineage>
        <taxon>Eukaryota</taxon>
        <taxon>Sar</taxon>
        <taxon>Stramenopiles</taxon>
        <taxon>Oomycota</taxon>
        <taxon>Peronosporomycetes</taxon>
        <taxon>Peronosporales</taxon>
        <taxon>Peronosporaceae</taxon>
        <taxon>Phytophthora</taxon>
    </lineage>
</organism>
<dbReference type="AlphaFoldDB" id="A0A8S9V5I4"/>
<sequence length="137" mass="15431">MYLGMLRFKVVADRLGALGGAGLHSQRDAEETISQVSEAEKTLADYRANYIVVALKDEIQGLNRQLSGINGVVGQEISQLRIYSTRNAETEFQRSEYRKKLKSFQANLQEKVADIEEIFEGDEKPTDRGRESDMSTI</sequence>
<gene>
    <name evidence="1" type="ORF">GN958_ATG02709</name>
</gene>
<accession>A0A8S9V5I4</accession>